<feature type="transmembrane region" description="Helical" evidence="1">
    <location>
        <begin position="50"/>
        <end position="72"/>
    </location>
</feature>
<name>A0ABY9SZI8_BREBE</name>
<dbReference type="InterPro" id="IPR025238">
    <property type="entry name" value="DUF4184"/>
</dbReference>
<feature type="transmembrane region" description="Helical" evidence="1">
    <location>
        <begin position="193"/>
        <end position="211"/>
    </location>
</feature>
<gene>
    <name evidence="2" type="ORF">RGB73_17050</name>
</gene>
<keyword evidence="1" id="KW-1133">Transmembrane helix</keyword>
<evidence type="ECO:0000256" key="1">
    <source>
        <dbReference type="SAM" id="Phobius"/>
    </source>
</evidence>
<sequence>MPFTFAHPAIVLPLRKSRFFFFPALALGSMAPDFEYFFRMQPYSVYSHTIAGIFWFDLPLVACLWLLFHAIVQEPLIACLPEAVGRRIGPVFRTAAFGPSWRWVLIFVYSALLGIGSHIVWDAFTHKGGYAVLQLPVLEHQIGFGAWVWPVYKWLQHGSSCIGFAAIALVLWKAGRKRGAFPRERRLPVWIKWMFWGGSWLVGVIVAGLHVSGKNADLTLPHLLSGVVPFLSGCMLGVLLFSWATGRFVLKK</sequence>
<accession>A0ABY9SZI8</accession>
<feature type="transmembrane region" description="Helical" evidence="1">
    <location>
        <begin position="154"/>
        <end position="172"/>
    </location>
</feature>
<keyword evidence="1" id="KW-0472">Membrane</keyword>
<keyword evidence="3" id="KW-1185">Reference proteome</keyword>
<evidence type="ECO:0000313" key="2">
    <source>
        <dbReference type="EMBL" id="WNC12441.1"/>
    </source>
</evidence>
<keyword evidence="1" id="KW-0812">Transmembrane</keyword>
<organism evidence="2 3">
    <name type="scientific">Brevibacillus brevis</name>
    <name type="common">Bacillus brevis</name>
    <dbReference type="NCBI Taxonomy" id="1393"/>
    <lineage>
        <taxon>Bacteria</taxon>
        <taxon>Bacillati</taxon>
        <taxon>Bacillota</taxon>
        <taxon>Bacilli</taxon>
        <taxon>Bacillales</taxon>
        <taxon>Paenibacillaceae</taxon>
        <taxon>Brevibacillus</taxon>
    </lineage>
</organism>
<dbReference type="EMBL" id="CP134050">
    <property type="protein sequence ID" value="WNC12441.1"/>
    <property type="molecule type" value="Genomic_DNA"/>
</dbReference>
<protein>
    <submittedName>
        <fullName evidence="2">DUF4184 family protein</fullName>
    </submittedName>
</protein>
<proteinExistence type="predicted"/>
<feature type="transmembrane region" description="Helical" evidence="1">
    <location>
        <begin position="223"/>
        <end position="244"/>
    </location>
</feature>
<evidence type="ECO:0000313" key="3">
    <source>
        <dbReference type="Proteomes" id="UP001256827"/>
    </source>
</evidence>
<dbReference type="Proteomes" id="UP001256827">
    <property type="component" value="Chromosome"/>
</dbReference>
<reference evidence="2 3" key="1">
    <citation type="submission" date="2023-09" db="EMBL/GenBank/DDBJ databases">
        <title>Complete Genome and Methylome dissection of Bacillus brevis NEB573 original source of BbsI restriction endonuclease.</title>
        <authorList>
            <person name="Fomenkov A."/>
            <person name="Roberts R.D."/>
        </authorList>
    </citation>
    <scope>NUCLEOTIDE SEQUENCE [LARGE SCALE GENOMIC DNA]</scope>
    <source>
        <strain evidence="2 3">NEB573</strain>
    </source>
</reference>
<dbReference type="Pfam" id="PF13803">
    <property type="entry name" value="DUF4184"/>
    <property type="match status" value="1"/>
</dbReference>
<dbReference type="RefSeq" id="WP_310763851.1">
    <property type="nucleotide sequence ID" value="NZ_CP134050.1"/>
</dbReference>
<feature type="transmembrane region" description="Helical" evidence="1">
    <location>
        <begin position="101"/>
        <end position="121"/>
    </location>
</feature>